<gene>
    <name evidence="1" type="ORF">CEP51_015676</name>
</gene>
<proteinExistence type="predicted"/>
<name>A0A428P511_9HYPO</name>
<dbReference type="EMBL" id="NKCL01000890">
    <property type="protein sequence ID" value="RSL48128.1"/>
    <property type="molecule type" value="Genomic_DNA"/>
</dbReference>
<protein>
    <submittedName>
        <fullName evidence="1">Uncharacterized protein</fullName>
    </submittedName>
</protein>
<evidence type="ECO:0000313" key="1">
    <source>
        <dbReference type="EMBL" id="RSL48128.1"/>
    </source>
</evidence>
<dbReference type="AlphaFoldDB" id="A0A428P511"/>
<keyword evidence="2" id="KW-1185">Reference proteome</keyword>
<accession>A0A428P511</accession>
<organism evidence="1 2">
    <name type="scientific">Fusarium floridanum</name>
    <dbReference type="NCBI Taxonomy" id="1325733"/>
    <lineage>
        <taxon>Eukaryota</taxon>
        <taxon>Fungi</taxon>
        <taxon>Dikarya</taxon>
        <taxon>Ascomycota</taxon>
        <taxon>Pezizomycotina</taxon>
        <taxon>Sordariomycetes</taxon>
        <taxon>Hypocreomycetidae</taxon>
        <taxon>Hypocreales</taxon>
        <taxon>Nectriaceae</taxon>
        <taxon>Fusarium</taxon>
        <taxon>Fusarium solani species complex</taxon>
    </lineage>
</organism>
<evidence type="ECO:0000313" key="2">
    <source>
        <dbReference type="Proteomes" id="UP000287972"/>
    </source>
</evidence>
<dbReference type="Proteomes" id="UP000287972">
    <property type="component" value="Unassembled WGS sequence"/>
</dbReference>
<comment type="caution">
    <text evidence="1">The sequence shown here is derived from an EMBL/GenBank/DDBJ whole genome shotgun (WGS) entry which is preliminary data.</text>
</comment>
<sequence length="166" mass="18779">MAIRLVSQLRSQLRFPLRIVRTRVGQVYQYRRFHERSADLVTLNTNGSLETRKLNVITGDPHEAYVIVDQDVGFALRSAIVKQARSSLASDAEKVPLAFHHESQHFAHDIEPYPRIVLEHDLPRQSPGDKSPATLWLWGATHSITLDGTTDGEFLTRKQGDGTQLQ</sequence>
<reference evidence="1 2" key="1">
    <citation type="submission" date="2017-06" db="EMBL/GenBank/DDBJ databases">
        <title>Comparative genomic analysis of Ambrosia Fusariam Clade fungi.</title>
        <authorList>
            <person name="Stajich J.E."/>
            <person name="Carrillo J."/>
            <person name="Kijimoto T."/>
            <person name="Eskalen A."/>
            <person name="O'Donnell K."/>
            <person name="Kasson M."/>
        </authorList>
    </citation>
    <scope>NUCLEOTIDE SEQUENCE [LARGE SCALE GENOMIC DNA]</scope>
    <source>
        <strain evidence="1 2">NRRL62606</strain>
    </source>
</reference>